<protein>
    <recommendedName>
        <fullName evidence="2">Nephrocystin 3-like N-terminal domain-containing protein</fullName>
    </recommendedName>
</protein>
<evidence type="ECO:0000259" key="2">
    <source>
        <dbReference type="Pfam" id="PF24883"/>
    </source>
</evidence>
<dbReference type="OrthoDB" id="538223at2759"/>
<organism evidence="3 4">
    <name type="scientific">Dactylonectria estremocensis</name>
    <dbReference type="NCBI Taxonomy" id="1079267"/>
    <lineage>
        <taxon>Eukaryota</taxon>
        <taxon>Fungi</taxon>
        <taxon>Dikarya</taxon>
        <taxon>Ascomycota</taxon>
        <taxon>Pezizomycotina</taxon>
        <taxon>Sordariomycetes</taxon>
        <taxon>Hypocreomycetidae</taxon>
        <taxon>Hypocreales</taxon>
        <taxon>Nectriaceae</taxon>
        <taxon>Dactylonectria</taxon>
    </lineage>
</organism>
<evidence type="ECO:0000313" key="4">
    <source>
        <dbReference type="Proteomes" id="UP000717696"/>
    </source>
</evidence>
<keyword evidence="1" id="KW-0677">Repeat</keyword>
<keyword evidence="4" id="KW-1185">Reference proteome</keyword>
<name>A0A9P9I8I2_9HYPO</name>
<dbReference type="InterPro" id="IPR056884">
    <property type="entry name" value="NPHP3-like_N"/>
</dbReference>
<dbReference type="Pfam" id="PF24883">
    <property type="entry name" value="NPHP3_N"/>
    <property type="match status" value="1"/>
</dbReference>
<feature type="domain" description="Nephrocystin 3-like N-terminal" evidence="2">
    <location>
        <begin position="3"/>
        <end position="89"/>
    </location>
</feature>
<evidence type="ECO:0000256" key="1">
    <source>
        <dbReference type="ARBA" id="ARBA00022737"/>
    </source>
</evidence>
<comment type="caution">
    <text evidence="3">The sequence shown here is derived from an EMBL/GenBank/DDBJ whole genome shotgun (WGS) entry which is preliminary data.</text>
</comment>
<accession>A0A9P9I8I2</accession>
<dbReference type="Proteomes" id="UP000717696">
    <property type="component" value="Unassembled WGS sequence"/>
</dbReference>
<evidence type="ECO:0000313" key="3">
    <source>
        <dbReference type="EMBL" id="KAH7111933.1"/>
    </source>
</evidence>
<dbReference type="PROSITE" id="PS51257">
    <property type="entry name" value="PROKAR_LIPOPROTEIN"/>
    <property type="match status" value="1"/>
</dbReference>
<gene>
    <name evidence="3" type="ORF">B0J13DRAFT_270141</name>
</gene>
<sequence>MGGMGKSTISRTVAQSFASSGCLGASFFFKRGEADRGSLAKFFTTLAAQMAEREPAIAPHIKADIDVDSHIAEKVVREQFEKLIMQPLENTPRGARRSSLLS</sequence>
<proteinExistence type="predicted"/>
<dbReference type="EMBL" id="JAGMUU010000053">
    <property type="protein sequence ID" value="KAH7111933.1"/>
    <property type="molecule type" value="Genomic_DNA"/>
</dbReference>
<reference evidence="3" key="1">
    <citation type="journal article" date="2021" name="Nat. Commun.">
        <title>Genetic determinants of endophytism in the Arabidopsis root mycobiome.</title>
        <authorList>
            <person name="Mesny F."/>
            <person name="Miyauchi S."/>
            <person name="Thiergart T."/>
            <person name="Pickel B."/>
            <person name="Atanasova L."/>
            <person name="Karlsson M."/>
            <person name="Huettel B."/>
            <person name="Barry K.W."/>
            <person name="Haridas S."/>
            <person name="Chen C."/>
            <person name="Bauer D."/>
            <person name="Andreopoulos W."/>
            <person name="Pangilinan J."/>
            <person name="LaButti K."/>
            <person name="Riley R."/>
            <person name="Lipzen A."/>
            <person name="Clum A."/>
            <person name="Drula E."/>
            <person name="Henrissat B."/>
            <person name="Kohler A."/>
            <person name="Grigoriev I.V."/>
            <person name="Martin F.M."/>
            <person name="Hacquard S."/>
        </authorList>
    </citation>
    <scope>NUCLEOTIDE SEQUENCE</scope>
    <source>
        <strain evidence="3">MPI-CAGE-AT-0021</strain>
    </source>
</reference>
<dbReference type="AlphaFoldDB" id="A0A9P9I8I2"/>